<sequence length="322" mass="36697">MKHISVRFVRHSLRNNQKHEICSLKQQNPTLSNPALAKKFNISASTIFKILKNSDYWINIDLNSHEAQMKRIRPSKFSLLEKALVIWVNNALKANSTITGFILTYQAREFAKLLNITDFKASEEAISGKKRNKQQVTVLLCSNIPAAVHCSEESLKSEDLSNIALHPLPANTTTHLQPMDAGIIHSFKSQYQKFLVKFKIDQFNLTYNTNEMPEENIVSSSQFLEIDIPETPSFSSTIFDSTITGELVHLQESNIQEIQNLVNQLPYDHEDIINSNDYIEIDDSLQIQNMDVTNEDIIDLIQHKPLPVKKIKPKLAMQALVN</sequence>
<dbReference type="Pfam" id="PF03221">
    <property type="entry name" value="HTH_Tnp_Tc5"/>
    <property type="match status" value="1"/>
</dbReference>
<evidence type="ECO:0000259" key="4">
    <source>
        <dbReference type="Pfam" id="PF03184"/>
    </source>
</evidence>
<dbReference type="InterPro" id="IPR050863">
    <property type="entry name" value="CenT-Element_Derived"/>
</dbReference>
<dbReference type="AlphaFoldDB" id="A0A9N9AKD9"/>
<dbReference type="GO" id="GO:0005634">
    <property type="term" value="C:nucleus"/>
    <property type="evidence" value="ECO:0007669"/>
    <property type="project" value="UniProtKB-SubCell"/>
</dbReference>
<name>A0A9N9AKD9_9GLOM</name>
<keyword evidence="3" id="KW-0539">Nucleus</keyword>
<protein>
    <submittedName>
        <fullName evidence="7">2018_t:CDS:1</fullName>
    </submittedName>
</protein>
<keyword evidence="2" id="KW-0238">DNA-binding</keyword>
<evidence type="ECO:0000313" key="7">
    <source>
        <dbReference type="EMBL" id="CAG8533596.1"/>
    </source>
</evidence>
<accession>A0A9N9AKD9</accession>
<dbReference type="InterPro" id="IPR004875">
    <property type="entry name" value="DDE_SF_endonuclease_dom"/>
</dbReference>
<dbReference type="InterPro" id="IPR009057">
    <property type="entry name" value="Homeodomain-like_sf"/>
</dbReference>
<dbReference type="Pfam" id="PF04218">
    <property type="entry name" value="CENP-B_N"/>
    <property type="match status" value="1"/>
</dbReference>
<feature type="domain" description="DDE-1" evidence="4">
    <location>
        <begin position="138"/>
        <end position="208"/>
    </location>
</feature>
<dbReference type="GO" id="GO:0003677">
    <property type="term" value="F:DNA binding"/>
    <property type="evidence" value="ECO:0007669"/>
    <property type="project" value="UniProtKB-KW"/>
</dbReference>
<reference evidence="7" key="1">
    <citation type="submission" date="2021-06" db="EMBL/GenBank/DDBJ databases">
        <authorList>
            <person name="Kallberg Y."/>
            <person name="Tangrot J."/>
            <person name="Rosling A."/>
        </authorList>
    </citation>
    <scope>NUCLEOTIDE SEQUENCE</scope>
    <source>
        <strain evidence="7">AZ414A</strain>
    </source>
</reference>
<proteinExistence type="predicted"/>
<evidence type="ECO:0000259" key="5">
    <source>
        <dbReference type="Pfam" id="PF03221"/>
    </source>
</evidence>
<feature type="domain" description="HTH psq-type" evidence="6">
    <location>
        <begin position="10"/>
        <end position="54"/>
    </location>
</feature>
<comment type="caution">
    <text evidence="7">The sequence shown here is derived from an EMBL/GenBank/DDBJ whole genome shotgun (WGS) entry which is preliminary data.</text>
</comment>
<dbReference type="EMBL" id="CAJVPK010000627">
    <property type="protein sequence ID" value="CAG8533596.1"/>
    <property type="molecule type" value="Genomic_DNA"/>
</dbReference>
<evidence type="ECO:0000256" key="2">
    <source>
        <dbReference type="ARBA" id="ARBA00023125"/>
    </source>
</evidence>
<evidence type="ECO:0000259" key="6">
    <source>
        <dbReference type="Pfam" id="PF04218"/>
    </source>
</evidence>
<gene>
    <name evidence="7" type="ORF">DEBURN_LOCUS6261</name>
</gene>
<evidence type="ECO:0000256" key="3">
    <source>
        <dbReference type="ARBA" id="ARBA00023242"/>
    </source>
</evidence>
<dbReference type="Proteomes" id="UP000789706">
    <property type="component" value="Unassembled WGS sequence"/>
</dbReference>
<dbReference type="OrthoDB" id="2441347at2759"/>
<feature type="domain" description="HTH CENPB-type" evidence="5">
    <location>
        <begin position="78"/>
        <end position="123"/>
    </location>
</feature>
<evidence type="ECO:0000256" key="1">
    <source>
        <dbReference type="ARBA" id="ARBA00004123"/>
    </source>
</evidence>
<dbReference type="Gene3D" id="1.10.10.60">
    <property type="entry name" value="Homeodomain-like"/>
    <property type="match status" value="2"/>
</dbReference>
<dbReference type="Pfam" id="PF03184">
    <property type="entry name" value="DDE_1"/>
    <property type="match status" value="1"/>
</dbReference>
<dbReference type="InterPro" id="IPR006600">
    <property type="entry name" value="HTH_CenpB_DNA-bd_dom"/>
</dbReference>
<dbReference type="PANTHER" id="PTHR19303">
    <property type="entry name" value="TRANSPOSON"/>
    <property type="match status" value="1"/>
</dbReference>
<dbReference type="SUPFAM" id="SSF46689">
    <property type="entry name" value="Homeodomain-like"/>
    <property type="match status" value="2"/>
</dbReference>
<evidence type="ECO:0000313" key="8">
    <source>
        <dbReference type="Proteomes" id="UP000789706"/>
    </source>
</evidence>
<keyword evidence="8" id="KW-1185">Reference proteome</keyword>
<dbReference type="InterPro" id="IPR007889">
    <property type="entry name" value="HTH_Psq"/>
</dbReference>
<organism evidence="7 8">
    <name type="scientific">Diversispora eburnea</name>
    <dbReference type="NCBI Taxonomy" id="1213867"/>
    <lineage>
        <taxon>Eukaryota</taxon>
        <taxon>Fungi</taxon>
        <taxon>Fungi incertae sedis</taxon>
        <taxon>Mucoromycota</taxon>
        <taxon>Glomeromycotina</taxon>
        <taxon>Glomeromycetes</taxon>
        <taxon>Diversisporales</taxon>
        <taxon>Diversisporaceae</taxon>
        <taxon>Diversispora</taxon>
    </lineage>
</organism>
<comment type="subcellular location">
    <subcellularLocation>
        <location evidence="1">Nucleus</location>
    </subcellularLocation>
</comment>
<dbReference type="PANTHER" id="PTHR19303:SF73">
    <property type="entry name" value="PROTEIN PDC2"/>
    <property type="match status" value="1"/>
</dbReference>